<dbReference type="Gene3D" id="2.160.10.10">
    <property type="entry name" value="Hexapeptide repeat proteins"/>
    <property type="match status" value="1"/>
</dbReference>
<dbReference type="SUPFAM" id="SSF51161">
    <property type="entry name" value="Trimeric LpxA-like enzymes"/>
    <property type="match status" value="1"/>
</dbReference>
<evidence type="ECO:0000256" key="2">
    <source>
        <dbReference type="ARBA" id="ARBA00022679"/>
    </source>
</evidence>
<protein>
    <submittedName>
        <fullName evidence="5">Sugar O-acetyltransferase</fullName>
        <ecNumber evidence="5">2.3.1.-</ecNumber>
    </submittedName>
</protein>
<organism evidence="5 6">
    <name type="scientific">Actinotignum urinale</name>
    <dbReference type="NCBI Taxonomy" id="190146"/>
    <lineage>
        <taxon>Bacteria</taxon>
        <taxon>Bacillati</taxon>
        <taxon>Actinomycetota</taxon>
        <taxon>Actinomycetes</taxon>
        <taxon>Actinomycetales</taxon>
        <taxon>Actinomycetaceae</taxon>
        <taxon>Actinotignum</taxon>
    </lineage>
</organism>
<dbReference type="FunFam" id="2.160.10.10:FF:000025">
    <property type="entry name" value="Hexapeptide-repeat containing-acetyltransferase"/>
    <property type="match status" value="1"/>
</dbReference>
<dbReference type="EMBL" id="JAWNGC010000006">
    <property type="protein sequence ID" value="MDY5155188.1"/>
    <property type="molecule type" value="Genomic_DNA"/>
</dbReference>
<gene>
    <name evidence="5" type="ORF">R6G80_05545</name>
</gene>
<dbReference type="RefSeq" id="WP_320756585.1">
    <property type="nucleotide sequence ID" value="NZ_JAWNGC010000006.1"/>
</dbReference>
<dbReference type="InterPro" id="IPR011004">
    <property type="entry name" value="Trimer_LpxA-like_sf"/>
</dbReference>
<dbReference type="EC" id="2.3.1.-" evidence="5"/>
<reference evidence="5" key="1">
    <citation type="submission" date="2023-10" db="EMBL/GenBank/DDBJ databases">
        <title>Whole Genome based description of the genera Actinobaculum and Actinotignum reveals a complex phylogenetic relationship within the species included in the genus Actinotignum.</title>
        <authorList>
            <person name="Jensen C.S."/>
            <person name="Dargis R."/>
            <person name="Kemp M."/>
            <person name="Christensen J.J."/>
        </authorList>
    </citation>
    <scope>NUCLEOTIDE SEQUENCE</scope>
    <source>
        <strain evidence="5">SLA_B511</strain>
    </source>
</reference>
<evidence type="ECO:0000313" key="5">
    <source>
        <dbReference type="EMBL" id="MDY5155188.1"/>
    </source>
</evidence>
<comment type="caution">
    <text evidence="5">The sequence shown here is derived from an EMBL/GenBank/DDBJ whole genome shotgun (WGS) entry which is preliminary data.</text>
</comment>
<keyword evidence="2 5" id="KW-0808">Transferase</keyword>
<dbReference type="InterPro" id="IPR001451">
    <property type="entry name" value="Hexapep"/>
</dbReference>
<dbReference type="InterPro" id="IPR051159">
    <property type="entry name" value="Hexapeptide_acetyltransf"/>
</dbReference>
<dbReference type="PROSITE" id="PS00101">
    <property type="entry name" value="HEXAPEP_TRANSFERASES"/>
    <property type="match status" value="1"/>
</dbReference>
<accession>A0AAW9HU09</accession>
<evidence type="ECO:0000256" key="1">
    <source>
        <dbReference type="ARBA" id="ARBA00007274"/>
    </source>
</evidence>
<evidence type="ECO:0000256" key="3">
    <source>
        <dbReference type="ARBA" id="ARBA00022737"/>
    </source>
</evidence>
<dbReference type="Pfam" id="PF00132">
    <property type="entry name" value="Hexapep"/>
    <property type="match status" value="1"/>
</dbReference>
<dbReference type="AlphaFoldDB" id="A0AAW9HU09"/>
<dbReference type="GO" id="GO:0008374">
    <property type="term" value="F:O-acyltransferase activity"/>
    <property type="evidence" value="ECO:0007669"/>
    <property type="project" value="TreeGrafter"/>
</dbReference>
<comment type="similarity">
    <text evidence="1">Belongs to the transferase hexapeptide repeat family.</text>
</comment>
<sequence>MREGFAVKPDKAIAPGPSAGDYETIDCSNVEERFGEPSRTWKRMVAGKMYIPDEEYQLKVCATTLPIQAKLNATPVNEEDVTRELAKQLFGAFPDSATVIQPVHCDYGVNVYIGEETFINTGAIMLDVAPIRIGNRVLIGPRVTLTTAAHPIDPNLRATTKLEYGSPITIEDNVWIGASVTIGPGVTIGENSIVGAGAVVMQDVPPNSIAVGVPAKVKRRLDSFDEARGERIREEYEADMGPLE</sequence>
<proteinExistence type="inferred from homology"/>
<keyword evidence="3" id="KW-0677">Repeat</keyword>
<evidence type="ECO:0000313" key="6">
    <source>
        <dbReference type="Proteomes" id="UP001281731"/>
    </source>
</evidence>
<dbReference type="CDD" id="cd03357">
    <property type="entry name" value="LbH_MAT_GAT"/>
    <property type="match status" value="1"/>
</dbReference>
<dbReference type="PANTHER" id="PTHR23416:SF23">
    <property type="entry name" value="ACETYLTRANSFERASE C18B11.09C-RELATED"/>
    <property type="match status" value="1"/>
</dbReference>
<name>A0AAW9HU09_9ACTO</name>
<evidence type="ECO:0000256" key="4">
    <source>
        <dbReference type="ARBA" id="ARBA00023315"/>
    </source>
</evidence>
<dbReference type="Proteomes" id="UP001281731">
    <property type="component" value="Unassembled WGS sequence"/>
</dbReference>
<dbReference type="InterPro" id="IPR018357">
    <property type="entry name" value="Hexapep_transf_CS"/>
</dbReference>
<dbReference type="PANTHER" id="PTHR23416">
    <property type="entry name" value="SIALIC ACID SYNTHASE-RELATED"/>
    <property type="match status" value="1"/>
</dbReference>
<keyword evidence="4 5" id="KW-0012">Acyltransferase</keyword>